<protein>
    <submittedName>
        <fullName evidence="1">Uncharacterized protein</fullName>
    </submittedName>
</protein>
<dbReference type="AlphaFoldDB" id="A0AAD7GEV6"/>
<dbReference type="EMBL" id="JARKIE010000056">
    <property type="protein sequence ID" value="KAJ7691725.1"/>
    <property type="molecule type" value="Genomic_DNA"/>
</dbReference>
<proteinExistence type="predicted"/>
<evidence type="ECO:0000313" key="2">
    <source>
        <dbReference type="Proteomes" id="UP001221757"/>
    </source>
</evidence>
<dbReference type="Gene3D" id="1.20.930.20">
    <property type="entry name" value="Adaptor protein Cbl, N-terminal domain"/>
    <property type="match status" value="1"/>
</dbReference>
<dbReference type="Proteomes" id="UP001221757">
    <property type="component" value="Unassembled WGS sequence"/>
</dbReference>
<accession>A0AAD7GEV6</accession>
<comment type="caution">
    <text evidence="1">The sequence shown here is derived from an EMBL/GenBank/DDBJ whole genome shotgun (WGS) entry which is preliminary data.</text>
</comment>
<keyword evidence="2" id="KW-1185">Reference proteome</keyword>
<dbReference type="CDD" id="cd21037">
    <property type="entry name" value="MLKL_NTD"/>
    <property type="match status" value="1"/>
</dbReference>
<gene>
    <name evidence="1" type="ORF">B0H17DRAFT_553424</name>
</gene>
<dbReference type="InterPro" id="IPR036537">
    <property type="entry name" value="Adaptor_Cbl_N_dom_sf"/>
</dbReference>
<evidence type="ECO:0000313" key="1">
    <source>
        <dbReference type="EMBL" id="KAJ7691725.1"/>
    </source>
</evidence>
<organism evidence="1 2">
    <name type="scientific">Mycena rosella</name>
    <name type="common">Pink bonnet</name>
    <name type="synonym">Agaricus rosellus</name>
    <dbReference type="NCBI Taxonomy" id="1033263"/>
    <lineage>
        <taxon>Eukaryota</taxon>
        <taxon>Fungi</taxon>
        <taxon>Dikarya</taxon>
        <taxon>Basidiomycota</taxon>
        <taxon>Agaricomycotina</taxon>
        <taxon>Agaricomycetes</taxon>
        <taxon>Agaricomycetidae</taxon>
        <taxon>Agaricales</taxon>
        <taxon>Marasmiineae</taxon>
        <taxon>Mycenaceae</taxon>
        <taxon>Mycena</taxon>
    </lineage>
</organism>
<name>A0AAD7GEV6_MYCRO</name>
<reference evidence="1" key="1">
    <citation type="submission" date="2023-03" db="EMBL/GenBank/DDBJ databases">
        <title>Massive genome expansion in bonnet fungi (Mycena s.s.) driven by repeated elements and novel gene families across ecological guilds.</title>
        <authorList>
            <consortium name="Lawrence Berkeley National Laboratory"/>
            <person name="Harder C.B."/>
            <person name="Miyauchi S."/>
            <person name="Viragh M."/>
            <person name="Kuo A."/>
            <person name="Thoen E."/>
            <person name="Andreopoulos B."/>
            <person name="Lu D."/>
            <person name="Skrede I."/>
            <person name="Drula E."/>
            <person name="Henrissat B."/>
            <person name="Morin E."/>
            <person name="Kohler A."/>
            <person name="Barry K."/>
            <person name="LaButti K."/>
            <person name="Morin E."/>
            <person name="Salamov A."/>
            <person name="Lipzen A."/>
            <person name="Mereny Z."/>
            <person name="Hegedus B."/>
            <person name="Baldrian P."/>
            <person name="Stursova M."/>
            <person name="Weitz H."/>
            <person name="Taylor A."/>
            <person name="Grigoriev I.V."/>
            <person name="Nagy L.G."/>
            <person name="Martin F."/>
            <person name="Kauserud H."/>
        </authorList>
    </citation>
    <scope>NUCLEOTIDE SEQUENCE</scope>
    <source>
        <strain evidence="1">CBHHK067</strain>
    </source>
</reference>
<sequence>MAHVPHSPDILKVLDVFEQKLDAMRRHVEQMPLRSGKKANFFSGNKFKRETKRLKAELENHLYALLANGSTVAPGASRSECVLELVTLGTCAAGAICEAPVLNFLKPVVGITALICETAKCVKSNRAAAVELADHASAVTTSIVNRASAMDGGTANRGDALGALKLALEDIQTYLTLLRKPRRRLAPWIFANQEKDRVVQLNKALDQALAMFSAANILSTAVDVRTTAGKIGILVSTVERLDTDVNRALTILHTKLSEVDSFPKGPNPRSTAVIPFLARSQLTLFFLGRLSSNVHSRTMMFHKGTAPEYLPTYK</sequence>
<dbReference type="InterPro" id="IPR059179">
    <property type="entry name" value="MLKL-like_MCAfunc"/>
</dbReference>
<dbReference type="GO" id="GO:0007166">
    <property type="term" value="P:cell surface receptor signaling pathway"/>
    <property type="evidence" value="ECO:0007669"/>
    <property type="project" value="InterPro"/>
</dbReference>